<proteinExistence type="inferred from homology"/>
<dbReference type="PROSITE" id="PS51898">
    <property type="entry name" value="TYR_RECOMBINASE"/>
    <property type="match status" value="1"/>
</dbReference>
<dbReference type="Gene3D" id="1.10.150.130">
    <property type="match status" value="1"/>
</dbReference>
<evidence type="ECO:0000256" key="1">
    <source>
        <dbReference type="ARBA" id="ARBA00008857"/>
    </source>
</evidence>
<dbReference type="AlphaFoldDB" id="A0A9W6FWM0"/>
<dbReference type="InterPro" id="IPR013762">
    <property type="entry name" value="Integrase-like_cat_sf"/>
</dbReference>
<dbReference type="RefSeq" id="WP_281796408.1">
    <property type="nucleotide sequence ID" value="NZ_BSDR01000001.1"/>
</dbReference>
<dbReference type="SUPFAM" id="SSF56349">
    <property type="entry name" value="DNA breaking-rejoining enzymes"/>
    <property type="match status" value="1"/>
</dbReference>
<dbReference type="InterPro" id="IPR010998">
    <property type="entry name" value="Integrase_recombinase_N"/>
</dbReference>
<evidence type="ECO:0000259" key="6">
    <source>
        <dbReference type="PROSITE" id="PS51898"/>
    </source>
</evidence>
<gene>
    <name evidence="8" type="ORF">DAMNIGENAA_36160</name>
</gene>
<dbReference type="InterPro" id="IPR011010">
    <property type="entry name" value="DNA_brk_join_enz"/>
</dbReference>
<evidence type="ECO:0000256" key="5">
    <source>
        <dbReference type="PROSITE-ProRule" id="PRU01248"/>
    </source>
</evidence>
<evidence type="ECO:0000259" key="7">
    <source>
        <dbReference type="PROSITE" id="PS51900"/>
    </source>
</evidence>
<dbReference type="CDD" id="cd01189">
    <property type="entry name" value="INT_ICEBs1_C_like"/>
    <property type="match status" value="1"/>
</dbReference>
<dbReference type="Gene3D" id="1.10.443.10">
    <property type="entry name" value="Intergrase catalytic core"/>
    <property type="match status" value="1"/>
</dbReference>
<name>A0A9W6FWM0_9BACT</name>
<evidence type="ECO:0000256" key="2">
    <source>
        <dbReference type="ARBA" id="ARBA00022908"/>
    </source>
</evidence>
<dbReference type="Pfam" id="PF00589">
    <property type="entry name" value="Phage_integrase"/>
    <property type="match status" value="1"/>
</dbReference>
<sequence length="384" mass="43369">MGVKVREKSAGSGVWWLFIDHNGQRKAKKVGTDKKLALEAAKKIEAKLTLGDMGLKDPEKKAPTFKEAADLWLHGYIKPLRRETTFERYSDMLKRHVLPTLGSTPINEIARKDVRELLLSVRAKGLSKASVCLVRDVMSGVFNHAIDDEIIEVNPVLGVVKRLNLSRDKQEEVEPLTKEEVGLFLETCKQNRPEYYPLFLTAFRTGMRLGELLGLKWGDVDWNGKFIRVSRSAKRGKITPTKTGKNRRVDMSDQLMNVLKGLQTQRKREALKKGHGVADGFIFLSREDEILSQNTVRNVFKGILRKAGLRDIRLHETRHTFASLLLTDGQSPVYVKEQLGHSSIQMTVDIYGHLIPSSNRDAVNRLDETQPSATQPQPAKIEKA</sequence>
<keyword evidence="4" id="KW-0233">DNA recombination</keyword>
<dbReference type="Proteomes" id="UP001144372">
    <property type="component" value="Unassembled WGS sequence"/>
</dbReference>
<feature type="domain" description="Tyr recombinase" evidence="6">
    <location>
        <begin position="171"/>
        <end position="364"/>
    </location>
</feature>
<comment type="caution">
    <text evidence="8">The sequence shown here is derived from an EMBL/GenBank/DDBJ whole genome shotgun (WGS) entry which is preliminary data.</text>
</comment>
<accession>A0A9W6FWM0</accession>
<evidence type="ECO:0000256" key="4">
    <source>
        <dbReference type="ARBA" id="ARBA00023172"/>
    </source>
</evidence>
<dbReference type="EMBL" id="BSDR01000001">
    <property type="protein sequence ID" value="GLI36183.1"/>
    <property type="molecule type" value="Genomic_DNA"/>
</dbReference>
<protein>
    <submittedName>
        <fullName evidence="8">Site-specific integrase</fullName>
    </submittedName>
</protein>
<comment type="similarity">
    <text evidence="1">Belongs to the 'phage' integrase family.</text>
</comment>
<dbReference type="InterPro" id="IPR050808">
    <property type="entry name" value="Phage_Integrase"/>
</dbReference>
<dbReference type="PANTHER" id="PTHR30629">
    <property type="entry name" value="PROPHAGE INTEGRASE"/>
    <property type="match status" value="1"/>
</dbReference>
<evidence type="ECO:0000256" key="3">
    <source>
        <dbReference type="ARBA" id="ARBA00023125"/>
    </source>
</evidence>
<feature type="domain" description="Core-binding (CB)" evidence="7">
    <location>
        <begin position="63"/>
        <end position="146"/>
    </location>
</feature>
<keyword evidence="9" id="KW-1185">Reference proteome</keyword>
<keyword evidence="3 5" id="KW-0238">DNA-binding</keyword>
<evidence type="ECO:0000313" key="9">
    <source>
        <dbReference type="Proteomes" id="UP001144372"/>
    </source>
</evidence>
<dbReference type="InterPro" id="IPR044068">
    <property type="entry name" value="CB"/>
</dbReference>
<evidence type="ECO:0000313" key="8">
    <source>
        <dbReference type="EMBL" id="GLI36183.1"/>
    </source>
</evidence>
<dbReference type="Pfam" id="PF14659">
    <property type="entry name" value="Phage_int_SAM_3"/>
    <property type="match status" value="1"/>
</dbReference>
<dbReference type="InterPro" id="IPR002104">
    <property type="entry name" value="Integrase_catalytic"/>
</dbReference>
<dbReference type="GO" id="GO:0015074">
    <property type="term" value="P:DNA integration"/>
    <property type="evidence" value="ECO:0007669"/>
    <property type="project" value="UniProtKB-KW"/>
</dbReference>
<dbReference type="PROSITE" id="PS51900">
    <property type="entry name" value="CB"/>
    <property type="match status" value="1"/>
</dbReference>
<reference evidence="8" key="1">
    <citation type="submission" date="2022-12" db="EMBL/GenBank/DDBJ databases">
        <title>Reference genome sequencing for broad-spectrum identification of bacterial and archaeal isolates by mass spectrometry.</title>
        <authorList>
            <person name="Sekiguchi Y."/>
            <person name="Tourlousse D.M."/>
        </authorList>
    </citation>
    <scope>NUCLEOTIDE SEQUENCE</scope>
    <source>
        <strain evidence="8">ASRB1</strain>
    </source>
</reference>
<dbReference type="PANTHER" id="PTHR30629:SF2">
    <property type="entry name" value="PROPHAGE INTEGRASE INTS-RELATED"/>
    <property type="match status" value="1"/>
</dbReference>
<dbReference type="GO" id="GO:0006310">
    <property type="term" value="P:DNA recombination"/>
    <property type="evidence" value="ECO:0007669"/>
    <property type="project" value="UniProtKB-KW"/>
</dbReference>
<dbReference type="GO" id="GO:0003677">
    <property type="term" value="F:DNA binding"/>
    <property type="evidence" value="ECO:0007669"/>
    <property type="project" value="UniProtKB-UniRule"/>
</dbReference>
<organism evidence="8 9">
    <name type="scientific">Desulforhabdus amnigena</name>
    <dbReference type="NCBI Taxonomy" id="40218"/>
    <lineage>
        <taxon>Bacteria</taxon>
        <taxon>Pseudomonadati</taxon>
        <taxon>Thermodesulfobacteriota</taxon>
        <taxon>Syntrophobacteria</taxon>
        <taxon>Syntrophobacterales</taxon>
        <taxon>Syntrophobacteraceae</taxon>
        <taxon>Desulforhabdus</taxon>
    </lineage>
</organism>
<keyword evidence="2" id="KW-0229">DNA integration</keyword>
<dbReference type="InterPro" id="IPR004107">
    <property type="entry name" value="Integrase_SAM-like_N"/>
</dbReference>